<keyword evidence="2" id="KW-1185">Reference proteome</keyword>
<accession>A0A1Y1YR63</accession>
<proteinExistence type="predicted"/>
<reference evidence="1 2" key="1">
    <citation type="submission" date="2016-07" db="EMBL/GenBank/DDBJ databases">
        <title>Pervasive Adenine N6-methylation of Active Genes in Fungi.</title>
        <authorList>
            <consortium name="DOE Joint Genome Institute"/>
            <person name="Mondo S.J."/>
            <person name="Dannebaum R.O."/>
            <person name="Kuo R.C."/>
            <person name="Labutti K."/>
            <person name="Haridas S."/>
            <person name="Kuo A."/>
            <person name="Salamov A."/>
            <person name="Ahrendt S.R."/>
            <person name="Lipzen A."/>
            <person name="Sullivan W."/>
            <person name="Andreopoulos W.B."/>
            <person name="Clum A."/>
            <person name="Lindquist E."/>
            <person name="Daum C."/>
            <person name="Ramamoorthy G.K."/>
            <person name="Gryganskyi A."/>
            <person name="Culley D."/>
            <person name="Magnuson J.K."/>
            <person name="James T.Y."/>
            <person name="O'Malley M.A."/>
            <person name="Stajich J.E."/>
            <person name="Spatafora J.W."/>
            <person name="Visel A."/>
            <person name="Grigoriev I.V."/>
        </authorList>
    </citation>
    <scope>NUCLEOTIDE SEQUENCE [LARGE SCALE GENOMIC DNA]</scope>
    <source>
        <strain evidence="1 2">CBS 931.73</strain>
    </source>
</reference>
<dbReference type="EMBL" id="MCFE01000088">
    <property type="protein sequence ID" value="ORY00055.1"/>
    <property type="molecule type" value="Genomic_DNA"/>
</dbReference>
<dbReference type="InterPro" id="IPR014710">
    <property type="entry name" value="RmlC-like_jellyroll"/>
</dbReference>
<comment type="caution">
    <text evidence="1">The sequence shown here is derived from an EMBL/GenBank/DDBJ whole genome shotgun (WGS) entry which is preliminary data.</text>
</comment>
<name>A0A1Y1YR63_9FUNG</name>
<protein>
    <recommendedName>
        <fullName evidence="3">Cupin type-1 domain-containing protein</fullName>
    </recommendedName>
</protein>
<dbReference type="OrthoDB" id="10263073at2759"/>
<dbReference type="SUPFAM" id="SSF51182">
    <property type="entry name" value="RmlC-like cupins"/>
    <property type="match status" value="1"/>
</dbReference>
<gene>
    <name evidence="1" type="ORF">K493DRAFT_312957</name>
</gene>
<organism evidence="1 2">
    <name type="scientific">Basidiobolus meristosporus CBS 931.73</name>
    <dbReference type="NCBI Taxonomy" id="1314790"/>
    <lineage>
        <taxon>Eukaryota</taxon>
        <taxon>Fungi</taxon>
        <taxon>Fungi incertae sedis</taxon>
        <taxon>Zoopagomycota</taxon>
        <taxon>Entomophthoromycotina</taxon>
        <taxon>Basidiobolomycetes</taxon>
        <taxon>Basidiobolales</taxon>
        <taxon>Basidiobolaceae</taxon>
        <taxon>Basidiobolus</taxon>
    </lineage>
</organism>
<dbReference type="Proteomes" id="UP000193498">
    <property type="component" value="Unassembled WGS sequence"/>
</dbReference>
<sequence length="147" mass="15976">MFENDSVFSTFTVSCGQIFYAPSGALHHIEITGEGEAEFIIALTHERPEDSGISGAFGAISDAVLGNTYDLPTMAFKALTRPTKDTHIGRLQSTAPSTTEEKWGDQHKFDAEAMSASVSSLAGSAKTARQQFWPILDDISMFTEDHQ</sequence>
<evidence type="ECO:0000313" key="1">
    <source>
        <dbReference type="EMBL" id="ORY00055.1"/>
    </source>
</evidence>
<evidence type="ECO:0008006" key="3">
    <source>
        <dbReference type="Google" id="ProtNLM"/>
    </source>
</evidence>
<dbReference type="InParanoid" id="A0A1Y1YR63"/>
<dbReference type="Gene3D" id="2.60.120.10">
    <property type="entry name" value="Jelly Rolls"/>
    <property type="match status" value="1"/>
</dbReference>
<dbReference type="InterPro" id="IPR011051">
    <property type="entry name" value="RmlC_Cupin_sf"/>
</dbReference>
<dbReference type="AlphaFoldDB" id="A0A1Y1YR63"/>
<evidence type="ECO:0000313" key="2">
    <source>
        <dbReference type="Proteomes" id="UP000193498"/>
    </source>
</evidence>
<dbReference type="STRING" id="1314790.A0A1Y1YR63"/>